<comment type="caution">
    <text evidence="2">The sequence shown here is derived from an EMBL/GenBank/DDBJ whole genome shotgun (WGS) entry which is preliminary data.</text>
</comment>
<dbReference type="AlphaFoldDB" id="A0A246BHH9"/>
<protein>
    <recommendedName>
        <fullName evidence="4">DUF2834 domain-containing protein</fullName>
    </recommendedName>
</protein>
<feature type="transmembrane region" description="Helical" evidence="1">
    <location>
        <begin position="73"/>
        <end position="90"/>
    </location>
</feature>
<evidence type="ECO:0000313" key="3">
    <source>
        <dbReference type="Proteomes" id="UP000197208"/>
    </source>
</evidence>
<gene>
    <name evidence="2" type="ORF">CBQ26_14455</name>
</gene>
<sequence>MTWITVAPLIAGALTFLFAVTYALSRRTNATGPWIIPAVLAALFLGFSLYAGVNEGATGFWPEHVRNLWGNQIWFDLLLAASVALYLLIPKARALGINPLPWAVLSVATGSIGLLAFLSFVLWKQGRLHSMPSK</sequence>
<accession>A0A246BHH9</accession>
<dbReference type="EMBL" id="NHMK01000022">
    <property type="protein sequence ID" value="OWL94717.1"/>
    <property type="molecule type" value="Genomic_DNA"/>
</dbReference>
<keyword evidence="1" id="KW-0472">Membrane</keyword>
<reference evidence="2 3" key="1">
    <citation type="submission" date="2017-05" db="EMBL/GenBank/DDBJ databases">
        <title>De novo genome assembly of Deniococcus indicus strain DR1.</title>
        <authorList>
            <person name="Chauhan D."/>
            <person name="Yennamalli R.M."/>
            <person name="Priyadarshini R."/>
        </authorList>
    </citation>
    <scope>NUCLEOTIDE SEQUENCE [LARGE SCALE GENOMIC DNA]</scope>
    <source>
        <strain evidence="2 3">DR1</strain>
    </source>
</reference>
<dbReference type="OrthoDB" id="7068404at2"/>
<feature type="transmembrane region" description="Helical" evidence="1">
    <location>
        <begin position="102"/>
        <end position="123"/>
    </location>
</feature>
<feature type="transmembrane region" description="Helical" evidence="1">
    <location>
        <begin position="6"/>
        <end position="25"/>
    </location>
</feature>
<evidence type="ECO:0008006" key="4">
    <source>
        <dbReference type="Google" id="ProtNLM"/>
    </source>
</evidence>
<dbReference type="Proteomes" id="UP000197208">
    <property type="component" value="Unassembled WGS sequence"/>
</dbReference>
<keyword evidence="1" id="KW-1133">Transmembrane helix</keyword>
<organism evidence="2 3">
    <name type="scientific">Deinococcus indicus</name>
    <dbReference type="NCBI Taxonomy" id="223556"/>
    <lineage>
        <taxon>Bacteria</taxon>
        <taxon>Thermotogati</taxon>
        <taxon>Deinococcota</taxon>
        <taxon>Deinococci</taxon>
        <taxon>Deinococcales</taxon>
        <taxon>Deinococcaceae</taxon>
        <taxon>Deinococcus</taxon>
    </lineage>
</organism>
<keyword evidence="3" id="KW-1185">Reference proteome</keyword>
<name>A0A246BHH9_9DEIO</name>
<evidence type="ECO:0000256" key="1">
    <source>
        <dbReference type="SAM" id="Phobius"/>
    </source>
</evidence>
<feature type="transmembrane region" description="Helical" evidence="1">
    <location>
        <begin position="34"/>
        <end position="53"/>
    </location>
</feature>
<proteinExistence type="predicted"/>
<keyword evidence="1" id="KW-0812">Transmembrane</keyword>
<dbReference type="RefSeq" id="WP_088249350.1">
    <property type="nucleotide sequence ID" value="NZ_NHMK01000022.1"/>
</dbReference>
<evidence type="ECO:0000313" key="2">
    <source>
        <dbReference type="EMBL" id="OWL94717.1"/>
    </source>
</evidence>